<accession>A0A2K5HP54</accession>
<reference evidence="2" key="2">
    <citation type="submission" date="2025-09" db="UniProtKB">
        <authorList>
            <consortium name="Ensembl"/>
        </authorList>
    </citation>
    <scope>IDENTIFICATION</scope>
</reference>
<evidence type="ECO:0000256" key="1">
    <source>
        <dbReference type="SAM" id="MobiDB-lite"/>
    </source>
</evidence>
<evidence type="ECO:0000313" key="3">
    <source>
        <dbReference type="Proteomes" id="UP000233080"/>
    </source>
</evidence>
<dbReference type="Ensembl" id="ENSCANT00000023112.1">
    <property type="protein sequence ID" value="ENSCANP00000006122.1"/>
    <property type="gene ID" value="ENSCANG00000020596.1"/>
</dbReference>
<reference evidence="2" key="1">
    <citation type="submission" date="2025-08" db="UniProtKB">
        <authorList>
            <consortium name="Ensembl"/>
        </authorList>
    </citation>
    <scope>IDENTIFICATION</scope>
</reference>
<keyword evidence="3" id="KW-1185">Reference proteome</keyword>
<evidence type="ECO:0000313" key="2">
    <source>
        <dbReference type="Ensembl" id="ENSCANP00000006122.1"/>
    </source>
</evidence>
<proteinExistence type="predicted"/>
<dbReference type="OMA" id="PCEMNCL"/>
<feature type="compositionally biased region" description="Basic and acidic residues" evidence="1">
    <location>
        <begin position="1"/>
        <end position="18"/>
    </location>
</feature>
<feature type="region of interest" description="Disordered" evidence="1">
    <location>
        <begin position="1"/>
        <end position="20"/>
    </location>
</feature>
<protein>
    <submittedName>
        <fullName evidence="2">Uncharacterized protein</fullName>
    </submittedName>
</protein>
<sequence>MEIKKETMLDDTGADNKRREPKHWQMLHYPKNTGPEYVCQLGSDRNRSLTQHTFIALLLHAKKCTKIWDCVTQQKKRLISRRPPCLGRETEHQHKVVKSYEGGECHGGGILAWTGEDWLFGRSRCPSSTLKCPCEMNCLYLQFHRWSRWPMFNSGSGKCKGVVCVFTPT</sequence>
<dbReference type="Proteomes" id="UP000233080">
    <property type="component" value="Unassembled WGS sequence"/>
</dbReference>
<organism evidence="2 3">
    <name type="scientific">Colobus angolensis palliatus</name>
    <name type="common">Peters' Angolan colobus</name>
    <dbReference type="NCBI Taxonomy" id="336983"/>
    <lineage>
        <taxon>Eukaryota</taxon>
        <taxon>Metazoa</taxon>
        <taxon>Chordata</taxon>
        <taxon>Craniata</taxon>
        <taxon>Vertebrata</taxon>
        <taxon>Euteleostomi</taxon>
        <taxon>Mammalia</taxon>
        <taxon>Eutheria</taxon>
        <taxon>Euarchontoglires</taxon>
        <taxon>Primates</taxon>
        <taxon>Haplorrhini</taxon>
        <taxon>Catarrhini</taxon>
        <taxon>Cercopithecidae</taxon>
        <taxon>Colobinae</taxon>
        <taxon>Colobus</taxon>
    </lineage>
</organism>
<name>A0A2K5HP54_COLAP</name>
<dbReference type="AlphaFoldDB" id="A0A2K5HP54"/>